<keyword evidence="1" id="KW-0812">Transmembrane</keyword>
<dbReference type="Pfam" id="PF02464">
    <property type="entry name" value="CinA"/>
    <property type="match status" value="1"/>
</dbReference>
<dbReference type="RefSeq" id="WP_301810218.1">
    <property type="nucleotide sequence ID" value="NZ_JAUJZH010000009.1"/>
</dbReference>
<keyword evidence="1" id="KW-1133">Transmembrane helix</keyword>
<comment type="caution">
    <text evidence="3">The sequence shown here is derived from an EMBL/GenBank/DDBJ whole genome shotgun (WGS) entry which is preliminary data.</text>
</comment>
<feature type="domain" description="CinA C-terminal" evidence="2">
    <location>
        <begin position="10"/>
        <end position="159"/>
    </location>
</feature>
<keyword evidence="1" id="KW-0472">Membrane</keyword>
<keyword evidence="4" id="KW-1185">Reference proteome</keyword>
<name>A0ABT8S3L9_9BURK</name>
<dbReference type="EMBL" id="JAUKVY010000009">
    <property type="protein sequence ID" value="MDO1533518.1"/>
    <property type="molecule type" value="Genomic_DNA"/>
</dbReference>
<gene>
    <name evidence="3" type="ORF">Q2T77_14575</name>
</gene>
<accession>A0ABT8S3L9</accession>
<evidence type="ECO:0000313" key="3">
    <source>
        <dbReference type="EMBL" id="MDO1533518.1"/>
    </source>
</evidence>
<dbReference type="NCBIfam" id="TIGR00199">
    <property type="entry name" value="PncC_domain"/>
    <property type="match status" value="1"/>
</dbReference>
<protein>
    <submittedName>
        <fullName evidence="3">CinA family protein</fullName>
    </submittedName>
</protein>
<dbReference type="SUPFAM" id="SSF142433">
    <property type="entry name" value="CinA-like"/>
    <property type="match status" value="1"/>
</dbReference>
<reference evidence="3" key="1">
    <citation type="submission" date="2023-06" db="EMBL/GenBank/DDBJ databases">
        <authorList>
            <person name="Jiang Y."/>
            <person name="Liu Q."/>
        </authorList>
    </citation>
    <scope>NUCLEOTIDE SEQUENCE</scope>
    <source>
        <strain evidence="3">CGMCC 1.12090</strain>
    </source>
</reference>
<sequence>MSDLPPLSMLAARVGATLKERGETVAVTESSAGGLVSAALLAIPGASAFFLGGAVVYTRRAGRALLGLTPADVAGLRGETEPYAALVANRVRQQLRATWGLAESGAAGPSGSPYGDAPGHVCLAVAGAATSTQTVATGEAERTLNMDLFARHLLALFDDVLRQP</sequence>
<dbReference type="InterPro" id="IPR008136">
    <property type="entry name" value="CinA_C"/>
</dbReference>
<proteinExistence type="predicted"/>
<evidence type="ECO:0000256" key="1">
    <source>
        <dbReference type="SAM" id="Phobius"/>
    </source>
</evidence>
<organism evidence="3 4">
    <name type="scientific">Variovorax ginsengisoli</name>
    <dbReference type="NCBI Taxonomy" id="363844"/>
    <lineage>
        <taxon>Bacteria</taxon>
        <taxon>Pseudomonadati</taxon>
        <taxon>Pseudomonadota</taxon>
        <taxon>Betaproteobacteria</taxon>
        <taxon>Burkholderiales</taxon>
        <taxon>Comamonadaceae</taxon>
        <taxon>Variovorax</taxon>
    </lineage>
</organism>
<evidence type="ECO:0000259" key="2">
    <source>
        <dbReference type="Pfam" id="PF02464"/>
    </source>
</evidence>
<evidence type="ECO:0000313" key="4">
    <source>
        <dbReference type="Proteomes" id="UP001169027"/>
    </source>
</evidence>
<dbReference type="InterPro" id="IPR036653">
    <property type="entry name" value="CinA-like_C"/>
</dbReference>
<feature type="transmembrane region" description="Helical" evidence="1">
    <location>
        <begin position="35"/>
        <end position="57"/>
    </location>
</feature>
<dbReference type="Proteomes" id="UP001169027">
    <property type="component" value="Unassembled WGS sequence"/>
</dbReference>
<dbReference type="Gene3D" id="3.90.950.20">
    <property type="entry name" value="CinA-like"/>
    <property type="match status" value="1"/>
</dbReference>